<dbReference type="KEGG" id="cqi:110714888"/>
<dbReference type="GO" id="GO:0005886">
    <property type="term" value="C:plasma membrane"/>
    <property type="evidence" value="ECO:0007669"/>
    <property type="project" value="TreeGrafter"/>
</dbReference>
<evidence type="ECO:0000256" key="2">
    <source>
        <dbReference type="SAM" id="Phobius"/>
    </source>
</evidence>
<dbReference type="RefSeq" id="XP_021749131.1">
    <property type="nucleotide sequence ID" value="XM_021893439.1"/>
</dbReference>
<name>A0A803LZD9_CHEQI</name>
<dbReference type="Gramene" id="AUR62020840-RA">
    <property type="protein sequence ID" value="AUR62020840-RA:cds"/>
    <property type="gene ID" value="AUR62020840"/>
</dbReference>
<proteinExistence type="predicted"/>
<dbReference type="EnsemblPlants" id="AUR62020840-RA">
    <property type="protein sequence ID" value="AUR62020840-RA:cds"/>
    <property type="gene ID" value="AUR62020840"/>
</dbReference>
<keyword evidence="2" id="KW-0472">Membrane</keyword>
<protein>
    <recommendedName>
        <fullName evidence="3">RIN4 pathogenic type III effector avirulence factor Avr cleavage site domain-containing protein</fullName>
    </recommendedName>
</protein>
<dbReference type="InterPro" id="IPR008700">
    <property type="entry name" value="TypeIII_avirulence_cleave"/>
</dbReference>
<dbReference type="Proteomes" id="UP000596660">
    <property type="component" value="Unplaced"/>
</dbReference>
<dbReference type="InterPro" id="IPR040387">
    <property type="entry name" value="RIN4/NOI4"/>
</dbReference>
<dbReference type="OrthoDB" id="850982at2759"/>
<organism evidence="4 5">
    <name type="scientific">Chenopodium quinoa</name>
    <name type="common">Quinoa</name>
    <dbReference type="NCBI Taxonomy" id="63459"/>
    <lineage>
        <taxon>Eukaryota</taxon>
        <taxon>Viridiplantae</taxon>
        <taxon>Streptophyta</taxon>
        <taxon>Embryophyta</taxon>
        <taxon>Tracheophyta</taxon>
        <taxon>Spermatophyta</taxon>
        <taxon>Magnoliopsida</taxon>
        <taxon>eudicotyledons</taxon>
        <taxon>Gunneridae</taxon>
        <taxon>Pentapetalae</taxon>
        <taxon>Caryophyllales</taxon>
        <taxon>Chenopodiaceae</taxon>
        <taxon>Chenopodioideae</taxon>
        <taxon>Atripliceae</taxon>
        <taxon>Chenopodium</taxon>
    </lineage>
</organism>
<accession>A0A803LZD9</accession>
<dbReference type="PANTHER" id="PTHR33159">
    <property type="entry name" value="RPM1-INTERACTING PROTEIN 4 (RIN4) FAMILY PROTEIN"/>
    <property type="match status" value="1"/>
</dbReference>
<evidence type="ECO:0000259" key="3">
    <source>
        <dbReference type="Pfam" id="PF05627"/>
    </source>
</evidence>
<reference evidence="4" key="2">
    <citation type="submission" date="2021-03" db="UniProtKB">
        <authorList>
            <consortium name="EnsemblPlants"/>
        </authorList>
    </citation>
    <scope>IDENTIFICATION</scope>
</reference>
<keyword evidence="2" id="KW-1133">Transmembrane helix</keyword>
<feature type="compositionally biased region" description="Polar residues" evidence="1">
    <location>
        <begin position="190"/>
        <end position="201"/>
    </location>
</feature>
<gene>
    <name evidence="4" type="primary">LOC110714888</name>
</gene>
<feature type="region of interest" description="Disordered" evidence="1">
    <location>
        <begin position="85"/>
        <end position="304"/>
    </location>
</feature>
<feature type="compositionally biased region" description="Basic and acidic residues" evidence="1">
    <location>
        <begin position="107"/>
        <end position="133"/>
    </location>
</feature>
<evidence type="ECO:0000313" key="5">
    <source>
        <dbReference type="Proteomes" id="UP000596660"/>
    </source>
</evidence>
<feature type="domain" description="RIN4 pathogenic type III effector avirulence factor Avr cleavage site" evidence="3">
    <location>
        <begin position="237"/>
        <end position="269"/>
    </location>
</feature>
<evidence type="ECO:0000256" key="1">
    <source>
        <dbReference type="SAM" id="MobiDB-lite"/>
    </source>
</evidence>
<keyword evidence="5" id="KW-1185">Reference proteome</keyword>
<dbReference type="AlphaFoldDB" id="A0A803LZD9"/>
<keyword evidence="2" id="KW-0812">Transmembrane</keyword>
<dbReference type="PANTHER" id="PTHR33159:SF49">
    <property type="entry name" value="RPM1-INTERACTING PROTEIN 4"/>
    <property type="match status" value="1"/>
</dbReference>
<feature type="compositionally biased region" description="Low complexity" evidence="1">
    <location>
        <begin position="89"/>
        <end position="106"/>
    </location>
</feature>
<sequence length="304" mass="33286">MSLSPHGAGLDLRCLLSTLIYLHFFFLHKSNFSFFIFSKSTQKKKKKEVAAFNKLNMARTNVPKFGNWETEEDVPYTTYFENARRVTSNDKGNPNNSPDNPNVVSKFEARRGSDTVRAKQEHMVSQEDSEPQRSYDSPSRCNGGRKASVNSTHHRPAGVSSDSPKRATRANGGGMRSANQSPMHPHYQASIGTKGNAVSSPSREKKGLSDGSHGLAPSTPGRSRLRSVARGNETPDRGASVPKFGEWDETDPSSADGFSVIFNKVKEERHGSVGSVTGTAVHAQKSDGKHYKSKKNKGCGCLPW</sequence>
<reference evidence="4" key="1">
    <citation type="journal article" date="2017" name="Nature">
        <title>The genome of Chenopodium quinoa.</title>
        <authorList>
            <person name="Jarvis D.E."/>
            <person name="Ho Y.S."/>
            <person name="Lightfoot D.J."/>
            <person name="Schmoeckel S.M."/>
            <person name="Li B."/>
            <person name="Borm T.J.A."/>
            <person name="Ohyanagi H."/>
            <person name="Mineta K."/>
            <person name="Michell C.T."/>
            <person name="Saber N."/>
            <person name="Kharbatia N.M."/>
            <person name="Rupper R.R."/>
            <person name="Sharp A.R."/>
            <person name="Dally N."/>
            <person name="Boughton B.A."/>
            <person name="Woo Y.H."/>
            <person name="Gao G."/>
            <person name="Schijlen E.G.W.M."/>
            <person name="Guo X."/>
            <person name="Momin A.A."/>
            <person name="Negrao S."/>
            <person name="Al-Babili S."/>
            <person name="Gehring C."/>
            <person name="Roessner U."/>
            <person name="Jung C."/>
            <person name="Murphy K."/>
            <person name="Arold S.T."/>
            <person name="Gojobori T."/>
            <person name="van der Linden C.G."/>
            <person name="van Loo E.N."/>
            <person name="Jellen E.N."/>
            <person name="Maughan P.J."/>
            <person name="Tester M."/>
        </authorList>
    </citation>
    <scope>NUCLEOTIDE SEQUENCE [LARGE SCALE GENOMIC DNA]</scope>
    <source>
        <strain evidence="4">cv. PI 614886</strain>
    </source>
</reference>
<feature type="domain" description="RIN4 pathogenic type III effector avirulence factor Avr cleavage site" evidence="3">
    <location>
        <begin position="59"/>
        <end position="85"/>
    </location>
</feature>
<feature type="transmembrane region" description="Helical" evidence="2">
    <location>
        <begin position="20"/>
        <end position="37"/>
    </location>
</feature>
<dbReference type="GeneID" id="110714888"/>
<dbReference type="Pfam" id="PF05627">
    <property type="entry name" value="AvrRpt-cleavage"/>
    <property type="match status" value="2"/>
</dbReference>
<evidence type="ECO:0000313" key="4">
    <source>
        <dbReference type="EnsemblPlants" id="AUR62020840-RA:cds"/>
    </source>
</evidence>